<sequence>MQTPRRNNKNVYNTGKRYVAPQKNKKDDDTYTASPSISSTSSASSASGANTSTNGRNRRNRRRQPAKNRHYKNPSNTAATYSDERYPHNINRLYNPYTGYYDPYYMPNTYRPDLQSQSFQQIQPHYKYEFGAPDLRITQAEFDEFNRSFGGLEIIKEEQDNRTLDEKYNTFKFPS</sequence>
<evidence type="ECO:0000256" key="1">
    <source>
        <dbReference type="SAM" id="MobiDB-lite"/>
    </source>
</evidence>
<dbReference type="EMBL" id="MK072177">
    <property type="protein sequence ID" value="AYV79750.1"/>
    <property type="molecule type" value="Genomic_DNA"/>
</dbReference>
<feature type="region of interest" description="Disordered" evidence="1">
    <location>
        <begin position="1"/>
        <end position="84"/>
    </location>
</feature>
<feature type="compositionally biased region" description="Polar residues" evidence="1">
    <location>
        <begin position="1"/>
        <end position="13"/>
    </location>
</feature>
<name>A0A3G4ZY15_9VIRU</name>
<protein>
    <submittedName>
        <fullName evidence="2">Uncharacterized protein</fullName>
    </submittedName>
</protein>
<accession>A0A3G4ZY15</accession>
<evidence type="ECO:0000313" key="2">
    <source>
        <dbReference type="EMBL" id="AYV79750.1"/>
    </source>
</evidence>
<gene>
    <name evidence="2" type="ORF">Faunusvirus46_1</name>
</gene>
<feature type="compositionally biased region" description="Basic residues" evidence="1">
    <location>
        <begin position="56"/>
        <end position="72"/>
    </location>
</feature>
<organism evidence="2">
    <name type="scientific">Faunusvirus sp</name>
    <dbReference type="NCBI Taxonomy" id="2487766"/>
    <lineage>
        <taxon>Viruses</taxon>
        <taxon>Varidnaviria</taxon>
        <taxon>Bamfordvirae</taxon>
        <taxon>Nucleocytoviricota</taxon>
        <taxon>Megaviricetes</taxon>
        <taxon>Imitervirales</taxon>
        <taxon>Mimiviridae</taxon>
    </lineage>
</organism>
<feature type="non-terminal residue" evidence="2">
    <location>
        <position position="175"/>
    </location>
</feature>
<feature type="compositionally biased region" description="Low complexity" evidence="1">
    <location>
        <begin position="32"/>
        <end position="53"/>
    </location>
</feature>
<reference evidence="2" key="1">
    <citation type="submission" date="2018-10" db="EMBL/GenBank/DDBJ databases">
        <title>Hidden diversity of soil giant viruses.</title>
        <authorList>
            <person name="Schulz F."/>
            <person name="Alteio L."/>
            <person name="Goudeau D."/>
            <person name="Ryan E.M."/>
            <person name="Malmstrom R.R."/>
            <person name="Blanchard J."/>
            <person name="Woyke T."/>
        </authorList>
    </citation>
    <scope>NUCLEOTIDE SEQUENCE</scope>
    <source>
        <strain evidence="2">FNV1</strain>
    </source>
</reference>
<proteinExistence type="predicted"/>